<protein>
    <submittedName>
        <fullName evidence="3">Prepilin peptidase</fullName>
        <ecNumber evidence="3">3.4.23.43</ecNumber>
    </submittedName>
</protein>
<dbReference type="Gene3D" id="1.20.120.1220">
    <property type="match status" value="1"/>
</dbReference>
<keyword evidence="3" id="KW-0378">Hydrolase</keyword>
<feature type="transmembrane region" description="Helical" evidence="1">
    <location>
        <begin position="51"/>
        <end position="70"/>
    </location>
</feature>
<keyword evidence="4" id="KW-1185">Reference proteome</keyword>
<evidence type="ECO:0000313" key="3">
    <source>
        <dbReference type="EMBL" id="MDM8271978.1"/>
    </source>
</evidence>
<organism evidence="3 4">
    <name type="scientific">Thermophilibacter provencensis</name>
    <dbReference type="NCBI Taxonomy" id="1852386"/>
    <lineage>
        <taxon>Bacteria</taxon>
        <taxon>Bacillati</taxon>
        <taxon>Actinomycetota</taxon>
        <taxon>Coriobacteriia</taxon>
        <taxon>Coriobacteriales</taxon>
        <taxon>Atopobiaceae</taxon>
        <taxon>Thermophilibacter</taxon>
    </lineage>
</organism>
<reference evidence="3" key="2">
    <citation type="submission" date="2023-06" db="EMBL/GenBank/DDBJ databases">
        <authorList>
            <person name="Zeman M."/>
            <person name="Kubasova T."/>
            <person name="Jahodarova E."/>
            <person name="Nykrynova M."/>
            <person name="Rychlik I."/>
        </authorList>
    </citation>
    <scope>NUCLEOTIDE SEQUENCE</scope>
    <source>
        <strain evidence="3">153_Feed</strain>
    </source>
</reference>
<evidence type="ECO:0000259" key="2">
    <source>
        <dbReference type="Pfam" id="PF01478"/>
    </source>
</evidence>
<keyword evidence="1" id="KW-0812">Transmembrane</keyword>
<dbReference type="RefSeq" id="WP_289512052.1">
    <property type="nucleotide sequence ID" value="NZ_JAUDEA010000031.1"/>
</dbReference>
<accession>A0ABT7V5V5</accession>
<dbReference type="GO" id="GO:0004190">
    <property type="term" value="F:aspartic-type endopeptidase activity"/>
    <property type="evidence" value="ECO:0007669"/>
    <property type="project" value="UniProtKB-EC"/>
</dbReference>
<dbReference type="InterPro" id="IPR000045">
    <property type="entry name" value="Prepilin_IV_endopep_pep"/>
</dbReference>
<evidence type="ECO:0000313" key="4">
    <source>
        <dbReference type="Proteomes" id="UP001529256"/>
    </source>
</evidence>
<feature type="domain" description="Prepilin type IV endopeptidase peptidase" evidence="2">
    <location>
        <begin position="8"/>
        <end position="112"/>
    </location>
</feature>
<sequence>MDRACLAVLLGALAWSTVTDLRRRVIPNGCALAVALSGLALGAAEGAAARSLAGGAAALAVLLLAARASARRGGAPGGGGGGVKLLSALGLWFGPVAGLAVVALSCLLGVLSWLLAAGVRRVCRRNGRDAPQVASAAPGIPMAPAIALAALLALPARMGAAL</sequence>
<proteinExistence type="predicted"/>
<dbReference type="Proteomes" id="UP001529256">
    <property type="component" value="Unassembled WGS sequence"/>
</dbReference>
<reference evidence="3" key="1">
    <citation type="submission" date="2023-06" db="EMBL/GenBank/DDBJ databases">
        <title>Identification and characterization of horizontal gene transfer across gut microbiota members of farm animals based on homology search.</title>
        <authorList>
            <person name="Schwarzerova J."/>
            <person name="Nykrynova M."/>
            <person name="Jureckova K."/>
            <person name="Cejkova D."/>
            <person name="Rychlik I."/>
        </authorList>
    </citation>
    <scope>NUCLEOTIDE SEQUENCE</scope>
    <source>
        <strain evidence="3">153_Feed</strain>
    </source>
</reference>
<dbReference type="Pfam" id="PF01478">
    <property type="entry name" value="Peptidase_A24"/>
    <property type="match status" value="1"/>
</dbReference>
<evidence type="ECO:0000256" key="1">
    <source>
        <dbReference type="SAM" id="Phobius"/>
    </source>
</evidence>
<keyword evidence="1" id="KW-0472">Membrane</keyword>
<feature type="transmembrane region" description="Helical" evidence="1">
    <location>
        <begin position="90"/>
        <end position="115"/>
    </location>
</feature>
<gene>
    <name evidence="3" type="ORF">QUW25_09900</name>
</gene>
<feature type="transmembrane region" description="Helical" evidence="1">
    <location>
        <begin position="26"/>
        <end position="44"/>
    </location>
</feature>
<dbReference type="EC" id="3.4.23.43" evidence="3"/>
<comment type="caution">
    <text evidence="3">The sequence shown here is derived from an EMBL/GenBank/DDBJ whole genome shotgun (WGS) entry which is preliminary data.</text>
</comment>
<name>A0ABT7V5V5_9ACTN</name>
<dbReference type="EMBL" id="JAUDEA010000031">
    <property type="protein sequence ID" value="MDM8271978.1"/>
    <property type="molecule type" value="Genomic_DNA"/>
</dbReference>
<feature type="transmembrane region" description="Helical" evidence="1">
    <location>
        <begin position="136"/>
        <end position="156"/>
    </location>
</feature>
<keyword evidence="1" id="KW-1133">Transmembrane helix</keyword>